<evidence type="ECO:0000313" key="2">
    <source>
        <dbReference type="Proteomes" id="UP000255036"/>
    </source>
</evidence>
<dbReference type="AlphaFoldDB" id="A0A371AXM5"/>
<organism evidence="1 2">
    <name type="scientific">Anaerosacchariphilus polymeriproducens</name>
    <dbReference type="NCBI Taxonomy" id="1812858"/>
    <lineage>
        <taxon>Bacteria</taxon>
        <taxon>Bacillati</taxon>
        <taxon>Bacillota</taxon>
        <taxon>Clostridia</taxon>
        <taxon>Lachnospirales</taxon>
        <taxon>Lachnospiraceae</taxon>
        <taxon>Anaerosacchariphilus</taxon>
    </lineage>
</organism>
<evidence type="ECO:0008006" key="3">
    <source>
        <dbReference type="Google" id="ProtNLM"/>
    </source>
</evidence>
<dbReference type="RefSeq" id="WP_115481080.1">
    <property type="nucleotide sequence ID" value="NZ_QRCT01000013.1"/>
</dbReference>
<dbReference type="NCBIfam" id="NF038034">
    <property type="entry name" value="lactGbeta_entB"/>
    <property type="match status" value="1"/>
</dbReference>
<proteinExistence type="predicted"/>
<dbReference type="Proteomes" id="UP000255036">
    <property type="component" value="Unassembled WGS sequence"/>
</dbReference>
<dbReference type="InterPro" id="IPR021089">
    <property type="entry name" value="Bacteriocin_lactococcin-G"/>
</dbReference>
<dbReference type="EMBL" id="QRCT01000013">
    <property type="protein sequence ID" value="RDU24336.1"/>
    <property type="molecule type" value="Genomic_DNA"/>
</dbReference>
<reference evidence="1 2" key="1">
    <citation type="submission" date="2018-07" db="EMBL/GenBank/DDBJ databases">
        <title>Anaerosacharophilus polymeroproducens gen. nov. sp. nov., an anaerobic bacterium isolated from salt field.</title>
        <authorList>
            <person name="Kim W."/>
            <person name="Yang S.-H."/>
            <person name="Oh J."/>
            <person name="Lee J.-H."/>
            <person name="Kwon K.K."/>
        </authorList>
    </citation>
    <scope>NUCLEOTIDE SEQUENCE [LARGE SCALE GENOMIC DNA]</scope>
    <source>
        <strain evidence="1 2">MCWD5</strain>
    </source>
</reference>
<protein>
    <recommendedName>
        <fullName evidence="3">Bacteriocin</fullName>
    </recommendedName>
</protein>
<dbReference type="Pfam" id="PF11632">
    <property type="entry name" value="LcnG-beta"/>
    <property type="match status" value="1"/>
</dbReference>
<gene>
    <name evidence="1" type="ORF">DWV06_05005</name>
</gene>
<comment type="caution">
    <text evidence="1">The sequence shown here is derived from an EMBL/GenBank/DDBJ whole genome shotgun (WGS) entry which is preliminary data.</text>
</comment>
<sequence length="53" mass="5958">MNNFEFLSEEEMYTIEGGGKWETVISLIDPAYNFIKGVGHGFVEAGNKDNWGD</sequence>
<name>A0A371AXM5_9FIRM</name>
<evidence type="ECO:0000313" key="1">
    <source>
        <dbReference type="EMBL" id="RDU24336.1"/>
    </source>
</evidence>
<keyword evidence="2" id="KW-1185">Reference proteome</keyword>
<accession>A0A371AXM5</accession>